<dbReference type="Gene3D" id="3.40.630.10">
    <property type="entry name" value="Zn peptidases"/>
    <property type="match status" value="1"/>
</dbReference>
<name>A0ABW9GCC8_9GAMM</name>
<dbReference type="RefSeq" id="WP_408624876.1">
    <property type="nucleotide sequence ID" value="NZ_JBEQCT010000009.1"/>
</dbReference>
<evidence type="ECO:0000256" key="3">
    <source>
        <dbReference type="ARBA" id="ARBA00022670"/>
    </source>
</evidence>
<keyword evidence="5" id="KW-0464">Manganese</keyword>
<evidence type="ECO:0000313" key="8">
    <source>
        <dbReference type="Proteomes" id="UP001629953"/>
    </source>
</evidence>
<evidence type="ECO:0000313" key="7">
    <source>
        <dbReference type="EMBL" id="MFM2486573.1"/>
    </source>
</evidence>
<dbReference type="EMBL" id="JBEQCT010000009">
    <property type="protein sequence ID" value="MFM2486573.1"/>
    <property type="molecule type" value="Genomic_DNA"/>
</dbReference>
<protein>
    <submittedName>
        <fullName evidence="7">Leucyl aminopeptidase family protein</fullName>
    </submittedName>
</protein>
<keyword evidence="4" id="KW-0378">Hydrolase</keyword>
<proteinExistence type="inferred from homology"/>
<dbReference type="InterPro" id="IPR000819">
    <property type="entry name" value="Peptidase_M17_C"/>
</dbReference>
<dbReference type="PRINTS" id="PR00481">
    <property type="entry name" value="LAMNOPPTDASE"/>
</dbReference>
<comment type="similarity">
    <text evidence="1">Belongs to the peptidase M17 family.</text>
</comment>
<reference evidence="7 8" key="1">
    <citation type="journal article" date="2013" name="Int. J. Syst. Evol. Microbiol.">
        <title>Celerinatantimonas yamalensis sp. nov., a cold-adapted diazotrophic bacterium from a cold permafrost brine.</title>
        <authorList>
            <person name="Shcherbakova V."/>
            <person name="Chuvilskaya N."/>
            <person name="Rivkina E."/>
            <person name="Demidov N."/>
            <person name="Uchaeva V."/>
            <person name="Suetin S."/>
            <person name="Suzina N."/>
            <person name="Gilichinsky D."/>
        </authorList>
    </citation>
    <scope>NUCLEOTIDE SEQUENCE [LARGE SCALE GENOMIC DNA]</scope>
    <source>
        <strain evidence="7 8">C7</strain>
    </source>
</reference>
<sequence>MNTFNYPELHIICQSADEPSSVTHVYFEETLAQYASPALQTDFAALQTHFPQNSAWQLTNPYPAVLLKNPTTVLTCSFAYLTQARQWLQNDALTAESLELVGGSKQVQEAFVSAWLAQAYQLPTYKKPGTRPKLQRRYLYLHTPKLNEAQIYALCAEAKGNALARYLAWLPAGELTPQSYQKIAQSLATTYGWDITVYDRDTLTLMGAGAFLAVCRGDAHQSAIVRLRYRPTQPTHKVALVGKGICFDTGGYNLKKDMQGMQMDMGGSAVALGSLLAATEQNLPYQIDCYLAIAENHIGPNAYKTAEVVTALNGTTIEIIDTDAEGRMVLADTLTLASREKPDLMIDYATLTGACKRALGHNRSGLWSNQHNWLMPLLEIGERCGERIWPQPIDADYDDDFKSDIADIAQCAAGPGPDHIHAARFLLRFIGVDDRWIHIDLSSFHVKNGLAQQGPGATGFGVRYTQRLLAQLPTLLG</sequence>
<evidence type="ECO:0000256" key="1">
    <source>
        <dbReference type="ARBA" id="ARBA00009528"/>
    </source>
</evidence>
<keyword evidence="8" id="KW-1185">Reference proteome</keyword>
<evidence type="ECO:0000259" key="6">
    <source>
        <dbReference type="Pfam" id="PF00883"/>
    </source>
</evidence>
<feature type="domain" description="Cytosol aminopeptidase" evidence="6">
    <location>
        <begin position="163"/>
        <end position="463"/>
    </location>
</feature>
<dbReference type="CDD" id="cd00433">
    <property type="entry name" value="Peptidase_M17"/>
    <property type="match status" value="1"/>
</dbReference>
<evidence type="ECO:0000256" key="2">
    <source>
        <dbReference type="ARBA" id="ARBA00022438"/>
    </source>
</evidence>
<organism evidence="7 8">
    <name type="scientific">Celerinatantimonas yamalensis</name>
    <dbReference type="NCBI Taxonomy" id="559956"/>
    <lineage>
        <taxon>Bacteria</taxon>
        <taxon>Pseudomonadati</taxon>
        <taxon>Pseudomonadota</taxon>
        <taxon>Gammaproteobacteria</taxon>
        <taxon>Celerinatantimonadaceae</taxon>
        <taxon>Celerinatantimonas</taxon>
    </lineage>
</organism>
<gene>
    <name evidence="7" type="ORF">ABUE30_16195</name>
</gene>
<dbReference type="PANTHER" id="PTHR11963:SF23">
    <property type="entry name" value="CYTOSOL AMINOPEPTIDASE"/>
    <property type="match status" value="1"/>
</dbReference>
<dbReference type="SUPFAM" id="SSF53187">
    <property type="entry name" value="Zn-dependent exopeptidases"/>
    <property type="match status" value="1"/>
</dbReference>
<dbReference type="PANTHER" id="PTHR11963">
    <property type="entry name" value="LEUCINE AMINOPEPTIDASE-RELATED"/>
    <property type="match status" value="1"/>
</dbReference>
<dbReference type="Proteomes" id="UP001629953">
    <property type="component" value="Unassembled WGS sequence"/>
</dbReference>
<dbReference type="InterPro" id="IPR011356">
    <property type="entry name" value="Leucine_aapep/pepB"/>
</dbReference>
<evidence type="ECO:0000256" key="5">
    <source>
        <dbReference type="ARBA" id="ARBA00023211"/>
    </source>
</evidence>
<comment type="caution">
    <text evidence="7">The sequence shown here is derived from an EMBL/GenBank/DDBJ whole genome shotgun (WGS) entry which is preliminary data.</text>
</comment>
<dbReference type="GO" id="GO:0004177">
    <property type="term" value="F:aminopeptidase activity"/>
    <property type="evidence" value="ECO:0007669"/>
    <property type="project" value="UniProtKB-KW"/>
</dbReference>
<evidence type="ECO:0000256" key="4">
    <source>
        <dbReference type="ARBA" id="ARBA00022801"/>
    </source>
</evidence>
<accession>A0ABW9GCC8</accession>
<keyword evidence="2 7" id="KW-0031">Aminopeptidase</keyword>
<keyword evidence="3" id="KW-0645">Protease</keyword>
<dbReference type="Pfam" id="PF00883">
    <property type="entry name" value="Peptidase_M17"/>
    <property type="match status" value="1"/>
</dbReference>